<evidence type="ECO:0000259" key="2">
    <source>
        <dbReference type="Pfam" id="PF00350"/>
    </source>
</evidence>
<feature type="domain" description="Dynamin N-terminal" evidence="2">
    <location>
        <begin position="24"/>
        <end position="159"/>
    </location>
</feature>
<evidence type="ECO:0000256" key="1">
    <source>
        <dbReference type="SAM" id="MobiDB-lite"/>
    </source>
</evidence>
<sequence>MGNPPPAEAATEDGAGSQTRKPRIAFMGEFSAGKSTLSNMLIGASPLPTKITATQLPPVWISYGDEAAYCEDLDGTRRPVSLDDLGAIRPEETRVIRIFQKSDILELCDLIDMPGISDPNMSPEVWQPVVGHADMVVWCTHATQAWRQSEAAVWESMAPKLRAHSLLLLTRFDKLLTDKDRTRVLRRVARETEGLFADCFPISLTEALEARDDRERWERSGAEAFMEALVERLHSVSQTLGIEVTAGMERSLNQHEPHDFGDGTGAAGGGEVETAVAAVMPQSTVRIVPRRVRVAISNHRRPARPDPDQAAEAATLAQAASAAYYGDDDGPMQP</sequence>
<evidence type="ECO:0000313" key="3">
    <source>
        <dbReference type="EMBL" id="MFC2968008.1"/>
    </source>
</evidence>
<evidence type="ECO:0000313" key="4">
    <source>
        <dbReference type="Proteomes" id="UP001595443"/>
    </source>
</evidence>
<organism evidence="3 4">
    <name type="scientific">Acidimangrovimonas pyrenivorans</name>
    <dbReference type="NCBI Taxonomy" id="2030798"/>
    <lineage>
        <taxon>Bacteria</taxon>
        <taxon>Pseudomonadati</taxon>
        <taxon>Pseudomonadota</taxon>
        <taxon>Alphaproteobacteria</taxon>
        <taxon>Rhodobacterales</taxon>
        <taxon>Paracoccaceae</taxon>
        <taxon>Acidimangrovimonas</taxon>
    </lineage>
</organism>
<dbReference type="SUPFAM" id="SSF52540">
    <property type="entry name" value="P-loop containing nucleoside triphosphate hydrolases"/>
    <property type="match status" value="1"/>
</dbReference>
<feature type="region of interest" description="Disordered" evidence="1">
    <location>
        <begin position="1"/>
        <end position="21"/>
    </location>
</feature>
<proteinExistence type="predicted"/>
<dbReference type="InterPro" id="IPR027417">
    <property type="entry name" value="P-loop_NTPase"/>
</dbReference>
<dbReference type="Gene3D" id="3.40.50.300">
    <property type="entry name" value="P-loop containing nucleotide triphosphate hydrolases"/>
    <property type="match status" value="1"/>
</dbReference>
<dbReference type="EMBL" id="JBHRSK010000004">
    <property type="protein sequence ID" value="MFC2968008.1"/>
    <property type="molecule type" value="Genomic_DNA"/>
</dbReference>
<keyword evidence="4" id="KW-1185">Reference proteome</keyword>
<dbReference type="InterPro" id="IPR045063">
    <property type="entry name" value="Dynamin_N"/>
</dbReference>
<gene>
    <name evidence="3" type="ORF">ACFOES_07880</name>
</gene>
<reference evidence="4" key="1">
    <citation type="journal article" date="2019" name="Int. J. Syst. Evol. Microbiol.">
        <title>The Global Catalogue of Microorganisms (GCM) 10K type strain sequencing project: providing services to taxonomists for standard genome sequencing and annotation.</title>
        <authorList>
            <consortium name="The Broad Institute Genomics Platform"/>
            <consortium name="The Broad Institute Genome Sequencing Center for Infectious Disease"/>
            <person name="Wu L."/>
            <person name="Ma J."/>
        </authorList>
    </citation>
    <scope>NUCLEOTIDE SEQUENCE [LARGE SCALE GENOMIC DNA]</scope>
    <source>
        <strain evidence="4">KCTC 62192</strain>
    </source>
</reference>
<dbReference type="Proteomes" id="UP001595443">
    <property type="component" value="Unassembled WGS sequence"/>
</dbReference>
<accession>A0ABV7AFX2</accession>
<name>A0ABV7AFX2_9RHOB</name>
<dbReference type="RefSeq" id="WP_377832655.1">
    <property type="nucleotide sequence ID" value="NZ_JBHRSK010000004.1"/>
</dbReference>
<protein>
    <submittedName>
        <fullName evidence="3">Dynamin family protein</fullName>
    </submittedName>
</protein>
<dbReference type="Pfam" id="PF00350">
    <property type="entry name" value="Dynamin_N"/>
    <property type="match status" value="1"/>
</dbReference>
<comment type="caution">
    <text evidence="3">The sequence shown here is derived from an EMBL/GenBank/DDBJ whole genome shotgun (WGS) entry which is preliminary data.</text>
</comment>